<dbReference type="RefSeq" id="WP_144313744.1">
    <property type="nucleotide sequence ID" value="NZ_CP006842.1"/>
</dbReference>
<evidence type="ECO:0000256" key="5">
    <source>
        <dbReference type="ARBA" id="ARBA00022692"/>
    </source>
</evidence>
<feature type="transmembrane region" description="Helical" evidence="9">
    <location>
        <begin position="197"/>
        <end position="216"/>
    </location>
</feature>
<proteinExistence type="inferred from homology"/>
<dbReference type="GO" id="GO:0005886">
    <property type="term" value="C:plasma membrane"/>
    <property type="evidence" value="ECO:0007669"/>
    <property type="project" value="UniProtKB-SubCell"/>
</dbReference>
<keyword evidence="6 9" id="KW-1133">Transmembrane helix</keyword>
<dbReference type="PANTHER" id="PTHR30047:SF7">
    <property type="entry name" value="HIGH-AFFINITY CHOLINE TRANSPORT PROTEIN"/>
    <property type="match status" value="1"/>
</dbReference>
<feature type="transmembrane region" description="Helical" evidence="9">
    <location>
        <begin position="236"/>
        <end position="257"/>
    </location>
</feature>
<feature type="transmembrane region" description="Helical" evidence="9">
    <location>
        <begin position="356"/>
        <end position="379"/>
    </location>
</feature>
<feature type="transmembrane region" description="Helical" evidence="9">
    <location>
        <begin position="269"/>
        <end position="289"/>
    </location>
</feature>
<feature type="transmembrane region" description="Helical" evidence="9">
    <location>
        <begin position="484"/>
        <end position="504"/>
    </location>
</feature>
<dbReference type="EMBL" id="CP006842">
    <property type="protein sequence ID" value="AHW64513.1"/>
    <property type="molecule type" value="Genomic_DNA"/>
</dbReference>
<dbReference type="GO" id="GO:0022857">
    <property type="term" value="F:transmembrane transporter activity"/>
    <property type="evidence" value="ECO:0007669"/>
    <property type="project" value="InterPro"/>
</dbReference>
<evidence type="ECO:0000256" key="9">
    <source>
        <dbReference type="SAM" id="Phobius"/>
    </source>
</evidence>
<dbReference type="InterPro" id="IPR000060">
    <property type="entry name" value="BCCT_transptr"/>
</dbReference>
<keyword evidence="5 9" id="KW-0812">Transmembrane</keyword>
<evidence type="ECO:0000256" key="8">
    <source>
        <dbReference type="SAM" id="MobiDB-lite"/>
    </source>
</evidence>
<dbReference type="Pfam" id="PF02028">
    <property type="entry name" value="BCCT"/>
    <property type="match status" value="1"/>
</dbReference>
<keyword evidence="4" id="KW-1003">Cell membrane</keyword>
<feature type="compositionally biased region" description="Basic and acidic residues" evidence="8">
    <location>
        <begin position="515"/>
        <end position="538"/>
    </location>
</feature>
<evidence type="ECO:0000313" key="10">
    <source>
        <dbReference type="EMBL" id="AHW64513.1"/>
    </source>
</evidence>
<feature type="transmembrane region" description="Helical" evidence="9">
    <location>
        <begin position="18"/>
        <end position="38"/>
    </location>
</feature>
<evidence type="ECO:0000256" key="2">
    <source>
        <dbReference type="ARBA" id="ARBA00005658"/>
    </source>
</evidence>
<feature type="transmembrane region" description="Helical" evidence="9">
    <location>
        <begin position="152"/>
        <end position="170"/>
    </location>
</feature>
<evidence type="ECO:0000256" key="1">
    <source>
        <dbReference type="ARBA" id="ARBA00004651"/>
    </source>
</evidence>
<feature type="region of interest" description="Disordered" evidence="8">
    <location>
        <begin position="579"/>
        <end position="603"/>
    </location>
</feature>
<evidence type="ECO:0000256" key="3">
    <source>
        <dbReference type="ARBA" id="ARBA00022448"/>
    </source>
</evidence>
<evidence type="ECO:0000313" key="11">
    <source>
        <dbReference type="Proteomes" id="UP000023703"/>
    </source>
</evidence>
<keyword evidence="3" id="KW-0813">Transport</keyword>
<dbReference type="HOGENOM" id="CLU_010118_4_1_11"/>
<dbReference type="OrthoDB" id="9775735at2"/>
<evidence type="ECO:0000256" key="7">
    <source>
        <dbReference type="ARBA" id="ARBA00023136"/>
    </source>
</evidence>
<keyword evidence="7 9" id="KW-0472">Membrane</keyword>
<feature type="transmembrane region" description="Helical" evidence="9">
    <location>
        <begin position="453"/>
        <end position="472"/>
    </location>
</feature>
<feature type="transmembrane region" description="Helical" evidence="9">
    <location>
        <begin position="58"/>
        <end position="77"/>
    </location>
</feature>
<keyword evidence="11" id="KW-1185">Reference proteome</keyword>
<dbReference type="NCBIfam" id="TIGR00842">
    <property type="entry name" value="bcct"/>
    <property type="match status" value="1"/>
</dbReference>
<feature type="transmembrane region" description="Helical" evidence="9">
    <location>
        <begin position="412"/>
        <end position="432"/>
    </location>
</feature>
<comment type="similarity">
    <text evidence="2">Belongs to the BCCT transporter (TC 2.A.15) family.</text>
</comment>
<sequence length="603" mass="65315">MASRDTGEEVTKRGPDRLILWVSAGFIVLFVAVCVIFGDNARDSFSTVSGWLMTNLNWLYVGGVTIALLFLVALAFSHFGRMRLGPDGEKPEYSLKSWFAMLFAGGLGSVLMFWGVAEPINHAVNVPMQNEAPMSHEAVNQAMGFTMYHFGIHMWVIFALPGLALGYFIYKRNLPPRVSSIFAPILGGAIYSWPGKLIDALSIIGTVFGIAVSLGLGTLQIESGLGTVFGIDNSTLLLVGIIVVIVAAASWSVAAGLDKGIKKLSNINIVMAVMLMLFVLLAGPTLMLLRGTMDTASLYAEWLPKLMFWSDADEITTEGWQGTWTVFYWAWTICWSPFIGMFVARISKGRTVREFVGGVLALPALFILVWFAVFGYAGLNAERQNPGSVSGPVVEDGDAASSLFILLDTMPWSTVVSGFALIVVAIFFVTSIDSSALVTDMFAVGEENVTPTYQRVLWAVSIGAVAAAILVMSPEAGIEALQEVAIIIGLPFFLMFFVMMYSILKGMNNDYHARPEPKTRQWEKTDSPEALEENERRPAPGYDESGDELPVATYDEEGNFIVPGNTYVAGDLGVVGSVGKADPAHFGDTEESGATDPDENRSG</sequence>
<dbReference type="AlphaFoldDB" id="X5DMZ5"/>
<gene>
    <name evidence="10" type="primary">ectP</name>
    <name evidence="10" type="ORF">CGLY_10340</name>
</gene>
<name>X5DMZ5_9CORY</name>
<dbReference type="eggNOG" id="COG1292">
    <property type="taxonomic scope" value="Bacteria"/>
</dbReference>
<protein>
    <submittedName>
        <fullName evidence="10">Ectoine/proline/glycine betaine transporter</fullName>
    </submittedName>
</protein>
<feature type="region of interest" description="Disordered" evidence="8">
    <location>
        <begin position="515"/>
        <end position="555"/>
    </location>
</feature>
<comment type="subcellular location">
    <subcellularLocation>
        <location evidence="1">Cell membrane</location>
        <topology evidence="1">Multi-pass membrane protein</topology>
    </subcellularLocation>
</comment>
<dbReference type="KEGG" id="cgy:CGLY_10340"/>
<feature type="transmembrane region" description="Helical" evidence="9">
    <location>
        <begin position="326"/>
        <end position="344"/>
    </location>
</feature>
<reference evidence="10 11" key="1">
    <citation type="journal article" date="2015" name="Int. J. Syst. Evol. Microbiol.">
        <title>Revisiting Corynebacterium glyciniphilum (ex Kubota et al., 1972) sp. nov., nom. rev., isolated from putrefied banana.</title>
        <authorList>
            <person name="Al-Dilaimi A."/>
            <person name="Bednarz H."/>
            <person name="Lomker A."/>
            <person name="Niehaus K."/>
            <person name="Kalinowski J."/>
            <person name="Ruckert C."/>
        </authorList>
    </citation>
    <scope>NUCLEOTIDE SEQUENCE [LARGE SCALE GENOMIC DNA]</scope>
    <source>
        <strain evidence="10">AJ 3170</strain>
    </source>
</reference>
<accession>X5DMZ5</accession>
<evidence type="ECO:0000256" key="6">
    <source>
        <dbReference type="ARBA" id="ARBA00022989"/>
    </source>
</evidence>
<evidence type="ECO:0000256" key="4">
    <source>
        <dbReference type="ARBA" id="ARBA00022475"/>
    </source>
</evidence>
<dbReference type="Proteomes" id="UP000023703">
    <property type="component" value="Chromosome"/>
</dbReference>
<dbReference type="PANTHER" id="PTHR30047">
    <property type="entry name" value="HIGH-AFFINITY CHOLINE TRANSPORT PROTEIN-RELATED"/>
    <property type="match status" value="1"/>
</dbReference>
<dbReference type="STRING" id="1404245.CGLY_10340"/>
<feature type="transmembrane region" description="Helical" evidence="9">
    <location>
        <begin position="98"/>
        <end position="117"/>
    </location>
</feature>
<organism evidence="10 11">
    <name type="scientific">Corynebacterium glyciniphilum AJ 3170</name>
    <dbReference type="NCBI Taxonomy" id="1404245"/>
    <lineage>
        <taxon>Bacteria</taxon>
        <taxon>Bacillati</taxon>
        <taxon>Actinomycetota</taxon>
        <taxon>Actinomycetes</taxon>
        <taxon>Mycobacteriales</taxon>
        <taxon>Corynebacteriaceae</taxon>
        <taxon>Corynebacterium</taxon>
    </lineage>
</organism>